<protein>
    <submittedName>
        <fullName evidence="2">Uncharacterized protein</fullName>
    </submittedName>
</protein>
<proteinExistence type="predicted"/>
<gene>
    <name evidence="2" type="ORF">F4556_000848</name>
</gene>
<dbReference type="Proteomes" id="UP000573327">
    <property type="component" value="Unassembled WGS sequence"/>
</dbReference>
<keyword evidence="3" id="KW-1185">Reference proteome</keyword>
<organism evidence="2 3">
    <name type="scientific">Kitasatospora gansuensis</name>
    <dbReference type="NCBI Taxonomy" id="258050"/>
    <lineage>
        <taxon>Bacteria</taxon>
        <taxon>Bacillati</taxon>
        <taxon>Actinomycetota</taxon>
        <taxon>Actinomycetes</taxon>
        <taxon>Kitasatosporales</taxon>
        <taxon>Streptomycetaceae</taxon>
        <taxon>Kitasatospora</taxon>
    </lineage>
</organism>
<keyword evidence="1" id="KW-1133">Transmembrane helix</keyword>
<feature type="transmembrane region" description="Helical" evidence="1">
    <location>
        <begin position="7"/>
        <end position="25"/>
    </location>
</feature>
<dbReference type="EMBL" id="JACHJR010000001">
    <property type="protein sequence ID" value="MBB4945313.1"/>
    <property type="molecule type" value="Genomic_DNA"/>
</dbReference>
<reference evidence="2 3" key="1">
    <citation type="submission" date="2020-08" db="EMBL/GenBank/DDBJ databases">
        <title>Sequencing the genomes of 1000 actinobacteria strains.</title>
        <authorList>
            <person name="Klenk H.-P."/>
        </authorList>
    </citation>
    <scope>NUCLEOTIDE SEQUENCE [LARGE SCALE GENOMIC DNA]</scope>
    <source>
        <strain evidence="2 3">DSM 44786</strain>
    </source>
</reference>
<dbReference type="AlphaFoldDB" id="A0A7W7WFU5"/>
<feature type="transmembrane region" description="Helical" evidence="1">
    <location>
        <begin position="59"/>
        <end position="79"/>
    </location>
</feature>
<name>A0A7W7WFU5_9ACTN</name>
<comment type="caution">
    <text evidence="2">The sequence shown here is derived from an EMBL/GenBank/DDBJ whole genome shotgun (WGS) entry which is preliminary data.</text>
</comment>
<evidence type="ECO:0000256" key="1">
    <source>
        <dbReference type="SAM" id="Phobius"/>
    </source>
</evidence>
<accession>A0A7W7WFU5</accession>
<sequence>MSPIARILQLVLMAAGFAAIGYAALWDMDDATGWKCQVMEIRQQQTQVCDTEDGVQTPIILGMAGIALEIAGVSVAVGARRTDRAPRPAVPVSFPAAPAPYPAAPAAPVGYPPAQPGTPPRPY</sequence>
<keyword evidence="1" id="KW-0812">Transmembrane</keyword>
<keyword evidence="1" id="KW-0472">Membrane</keyword>
<evidence type="ECO:0000313" key="2">
    <source>
        <dbReference type="EMBL" id="MBB4945313.1"/>
    </source>
</evidence>
<dbReference type="RefSeq" id="WP_184911702.1">
    <property type="nucleotide sequence ID" value="NZ_JACHJR010000001.1"/>
</dbReference>
<evidence type="ECO:0000313" key="3">
    <source>
        <dbReference type="Proteomes" id="UP000573327"/>
    </source>
</evidence>